<name>A0A9K3D9I7_9EUKA</name>
<keyword evidence="2" id="KW-1185">Reference proteome</keyword>
<organism evidence="1 2">
    <name type="scientific">Kipferlia bialata</name>
    <dbReference type="NCBI Taxonomy" id="797122"/>
    <lineage>
        <taxon>Eukaryota</taxon>
        <taxon>Metamonada</taxon>
        <taxon>Carpediemonas-like organisms</taxon>
        <taxon>Kipferlia</taxon>
    </lineage>
</organism>
<reference evidence="1 2" key="1">
    <citation type="journal article" date="2018" name="PLoS ONE">
        <title>The draft genome of Kipferlia bialata reveals reductive genome evolution in fornicate parasites.</title>
        <authorList>
            <person name="Tanifuji G."/>
            <person name="Takabayashi S."/>
            <person name="Kume K."/>
            <person name="Takagi M."/>
            <person name="Nakayama T."/>
            <person name="Kamikawa R."/>
            <person name="Inagaki Y."/>
            <person name="Hashimoto T."/>
        </authorList>
    </citation>
    <scope>NUCLEOTIDE SEQUENCE [LARGE SCALE GENOMIC DNA]</scope>
    <source>
        <strain evidence="1">NY0173</strain>
    </source>
</reference>
<dbReference type="EMBL" id="BDIP01007164">
    <property type="protein sequence ID" value="GIQ91112.1"/>
    <property type="molecule type" value="Genomic_DNA"/>
</dbReference>
<dbReference type="AlphaFoldDB" id="A0A9K3D9I7"/>
<evidence type="ECO:0000313" key="1">
    <source>
        <dbReference type="EMBL" id="GIQ91112.1"/>
    </source>
</evidence>
<gene>
    <name evidence="1" type="ORF">KIPB_014203</name>
</gene>
<accession>A0A9K3D9I7</accession>
<proteinExistence type="predicted"/>
<feature type="non-terminal residue" evidence="1">
    <location>
        <position position="1"/>
    </location>
</feature>
<protein>
    <submittedName>
        <fullName evidence="1">Uncharacterized protein</fullName>
    </submittedName>
</protein>
<evidence type="ECO:0000313" key="2">
    <source>
        <dbReference type="Proteomes" id="UP000265618"/>
    </source>
</evidence>
<dbReference type="Proteomes" id="UP000265618">
    <property type="component" value="Unassembled WGS sequence"/>
</dbReference>
<sequence>NSTRSVRESLFNAKRESALQWKGYLKRMISSPAVIESILTVLLRSLLQVVPTCGVISFPTV</sequence>
<comment type="caution">
    <text evidence="1">The sequence shown here is derived from an EMBL/GenBank/DDBJ whole genome shotgun (WGS) entry which is preliminary data.</text>
</comment>